<evidence type="ECO:0000256" key="1">
    <source>
        <dbReference type="ARBA" id="ARBA00010134"/>
    </source>
</evidence>
<proteinExistence type="inferred from homology"/>
<evidence type="ECO:0000256" key="6">
    <source>
        <dbReference type="ARBA" id="ARBA00023145"/>
    </source>
</evidence>
<reference evidence="13 14" key="1">
    <citation type="submission" date="2025-04" db="UniProtKB">
        <authorList>
            <consortium name="RefSeq"/>
        </authorList>
    </citation>
    <scope>IDENTIFICATION</scope>
    <source>
        <tissue evidence="13 14">Gonads</tissue>
    </source>
</reference>
<dbReference type="InterPro" id="IPR002138">
    <property type="entry name" value="Pept_C14_p10"/>
</dbReference>
<sequence length="684" mass="76226">MADEVDRDRIRRHRVALTKNMVEPKEVLVYLNQWGVFTNTMKESTEELGSKREMVNKILDDTPKRGKHAVRMLYDALLMTDQTELADLMYPELKEDRLAEKLHVTGEQSEVVRSQSAARAFRRQMSNPPEEGDSEEEELPPDFPTEETVRPDIHKDLKEVTSRRIKNFATKPNKAYTNTSYPRGIALIINNVKFSDTKLSDRTGSDLDAQKLEKLFHKLDYNVQSKTDLSAAAIRSTLQEVASRQEHRSHHSFILVILSHGAKGKIYGEDGKHVEIEEILKQFNGINCPLLIDKPKLFFIQACQGDKRDGPGSQTKKENADGERDAIEEITTQLENSRIQERPDAVNASVPTMADILLAMATTADYVSWRNDCKGTWFIQALAFVISKYAHRDSMASLMTKVNNLVAKAKTHDGQYKQVSECRSSLRKDFYFFPGLRNPQHAYGGGNPVNHQTQGQGQEHATQGQGHFQSQGHVTAGVNTATGEGSTVGSRYILTALQPGGDPTNVQSQTVPDERSKFNNQAGTDGYYGGEQYGPSYGPQGYGTNQHGSFHNSQPYGPLYPAQQQGPQFVSQQFGPHFGSQQYGPHVQPPRYGYSYSTPQYGTHFDAPKYGGDYQHVGYFGNPPSGNPPIYHEQHRSTPDPGVPHVGPSLSGGYVSSMYGPARTGHDNLAHPVEETEAKYVFSG</sequence>
<dbReference type="PROSITE" id="PS50208">
    <property type="entry name" value="CASPASE_P20"/>
    <property type="match status" value="1"/>
</dbReference>
<feature type="region of interest" description="Disordered" evidence="8">
    <location>
        <begin position="106"/>
        <end position="148"/>
    </location>
</feature>
<feature type="compositionally biased region" description="Polar residues" evidence="8">
    <location>
        <begin position="449"/>
        <end position="466"/>
    </location>
</feature>
<dbReference type="PANTHER" id="PTHR47901">
    <property type="entry name" value="CASPASE RECRUITMENT DOMAIN-CONTAINING PROTEIN 18"/>
    <property type="match status" value="1"/>
</dbReference>
<organism evidence="12 13">
    <name type="scientific">Lingula anatina</name>
    <name type="common">Brachiopod</name>
    <name type="synonym">Lingula unguis</name>
    <dbReference type="NCBI Taxonomy" id="7574"/>
    <lineage>
        <taxon>Eukaryota</taxon>
        <taxon>Metazoa</taxon>
        <taxon>Spiralia</taxon>
        <taxon>Lophotrochozoa</taxon>
        <taxon>Brachiopoda</taxon>
        <taxon>Linguliformea</taxon>
        <taxon>Lingulata</taxon>
        <taxon>Lingulida</taxon>
        <taxon>Linguloidea</taxon>
        <taxon>Lingulidae</taxon>
        <taxon>Lingula</taxon>
    </lineage>
</organism>
<dbReference type="Gene3D" id="1.10.533.10">
    <property type="entry name" value="Death Domain, Fas"/>
    <property type="match status" value="1"/>
</dbReference>
<dbReference type="PROSITE" id="PS50207">
    <property type="entry name" value="CASPASE_P10"/>
    <property type="match status" value="1"/>
</dbReference>
<dbReference type="GO" id="GO:0006508">
    <property type="term" value="P:proteolysis"/>
    <property type="evidence" value="ECO:0007669"/>
    <property type="project" value="UniProtKB-KW"/>
</dbReference>
<dbReference type="Gene3D" id="3.40.50.1460">
    <property type="match status" value="1"/>
</dbReference>
<dbReference type="PRINTS" id="PR00376">
    <property type="entry name" value="IL1BCENZYME"/>
</dbReference>
<dbReference type="InterPro" id="IPR001315">
    <property type="entry name" value="CARD"/>
</dbReference>
<dbReference type="InterPro" id="IPR011600">
    <property type="entry name" value="Pept_C14_caspase"/>
</dbReference>
<dbReference type="KEGG" id="lak:106171849"/>
<keyword evidence="6" id="KW-0865">Zymogen</keyword>
<dbReference type="CDD" id="cd00032">
    <property type="entry name" value="CASc"/>
    <property type="match status" value="1"/>
</dbReference>
<keyword evidence="3" id="KW-0053">Apoptosis</keyword>
<dbReference type="Pfam" id="PF00656">
    <property type="entry name" value="Peptidase_C14"/>
    <property type="match status" value="1"/>
</dbReference>
<evidence type="ECO:0000256" key="2">
    <source>
        <dbReference type="ARBA" id="ARBA00022670"/>
    </source>
</evidence>
<evidence type="ECO:0000256" key="4">
    <source>
        <dbReference type="ARBA" id="ARBA00022801"/>
    </source>
</evidence>
<dbReference type="OrthoDB" id="6286214at2759"/>
<dbReference type="InterPro" id="IPR001309">
    <property type="entry name" value="Pept_C14_p20"/>
</dbReference>
<dbReference type="SUPFAM" id="SSF52129">
    <property type="entry name" value="Caspase-like"/>
    <property type="match status" value="1"/>
</dbReference>
<dbReference type="SMART" id="SM00115">
    <property type="entry name" value="CASc"/>
    <property type="match status" value="1"/>
</dbReference>
<evidence type="ECO:0000259" key="11">
    <source>
        <dbReference type="PROSITE" id="PS50209"/>
    </source>
</evidence>
<evidence type="ECO:0000256" key="3">
    <source>
        <dbReference type="ARBA" id="ARBA00022703"/>
    </source>
</evidence>
<evidence type="ECO:0000313" key="14">
    <source>
        <dbReference type="RefSeq" id="XP_013407792.1"/>
    </source>
</evidence>
<keyword evidence="2" id="KW-0645">Protease</keyword>
<accession>A0A1S3JC77</accession>
<dbReference type="SMART" id="SM00114">
    <property type="entry name" value="CARD"/>
    <property type="match status" value="1"/>
</dbReference>
<evidence type="ECO:0000313" key="12">
    <source>
        <dbReference type="Proteomes" id="UP000085678"/>
    </source>
</evidence>
<keyword evidence="4" id="KW-0378">Hydrolase</keyword>
<dbReference type="GeneID" id="106171849"/>
<evidence type="ECO:0000259" key="10">
    <source>
        <dbReference type="PROSITE" id="PS50208"/>
    </source>
</evidence>
<keyword evidence="5" id="KW-0788">Thiol protease</keyword>
<dbReference type="InterPro" id="IPR015917">
    <property type="entry name" value="Pept_C14A"/>
</dbReference>
<dbReference type="Pfam" id="PF00619">
    <property type="entry name" value="CARD"/>
    <property type="match status" value="1"/>
</dbReference>
<evidence type="ECO:0000256" key="7">
    <source>
        <dbReference type="RuleBase" id="RU003971"/>
    </source>
</evidence>
<dbReference type="CDD" id="cd01671">
    <property type="entry name" value="CARD"/>
    <property type="match status" value="1"/>
</dbReference>
<feature type="compositionally biased region" description="Acidic residues" evidence="8">
    <location>
        <begin position="130"/>
        <end position="140"/>
    </location>
</feature>
<dbReference type="PROSITE" id="PS01122">
    <property type="entry name" value="CASPASE_CYS"/>
    <property type="match status" value="1"/>
</dbReference>
<dbReference type="InterPro" id="IPR002398">
    <property type="entry name" value="Pept_C14"/>
</dbReference>
<dbReference type="PROSITE" id="PS50209">
    <property type="entry name" value="CARD"/>
    <property type="match status" value="1"/>
</dbReference>
<evidence type="ECO:0000256" key="8">
    <source>
        <dbReference type="SAM" id="MobiDB-lite"/>
    </source>
</evidence>
<dbReference type="RefSeq" id="XP_013407791.1">
    <property type="nucleotide sequence ID" value="XM_013552337.1"/>
</dbReference>
<dbReference type="GO" id="GO:0006915">
    <property type="term" value="P:apoptotic process"/>
    <property type="evidence" value="ECO:0007669"/>
    <property type="project" value="UniProtKB-KW"/>
</dbReference>
<dbReference type="InterPro" id="IPR016129">
    <property type="entry name" value="Caspase_his_AS"/>
</dbReference>
<dbReference type="PROSITE" id="PS01121">
    <property type="entry name" value="CASPASE_HIS"/>
    <property type="match status" value="1"/>
</dbReference>
<dbReference type="AlphaFoldDB" id="A0A1S3JC77"/>
<feature type="domain" description="Caspase family p10" evidence="9">
    <location>
        <begin position="346"/>
        <end position="434"/>
    </location>
</feature>
<dbReference type="Proteomes" id="UP000085678">
    <property type="component" value="Unplaced"/>
</dbReference>
<dbReference type="RefSeq" id="XP_013407792.1">
    <property type="nucleotide sequence ID" value="XM_013552338.1"/>
</dbReference>
<dbReference type="InterPro" id="IPR029030">
    <property type="entry name" value="Caspase-like_dom_sf"/>
</dbReference>
<keyword evidence="12" id="KW-1185">Reference proteome</keyword>
<evidence type="ECO:0000256" key="5">
    <source>
        <dbReference type="ARBA" id="ARBA00022807"/>
    </source>
</evidence>
<feature type="domain" description="CARD" evidence="11">
    <location>
        <begin position="2"/>
        <end position="92"/>
    </location>
</feature>
<name>A0A1S3JC77_LINAN</name>
<dbReference type="InterPro" id="IPR033139">
    <property type="entry name" value="Caspase_cys_AS"/>
</dbReference>
<dbReference type="PANTHER" id="PTHR47901:SF8">
    <property type="entry name" value="CASPASE-3"/>
    <property type="match status" value="1"/>
</dbReference>
<evidence type="ECO:0000259" key="9">
    <source>
        <dbReference type="PROSITE" id="PS50207"/>
    </source>
</evidence>
<dbReference type="InterPro" id="IPR011029">
    <property type="entry name" value="DEATH-like_dom_sf"/>
</dbReference>
<comment type="similarity">
    <text evidence="1 7">Belongs to the peptidase C14A family.</text>
</comment>
<dbReference type="SUPFAM" id="SSF47986">
    <property type="entry name" value="DEATH domain"/>
    <property type="match status" value="1"/>
</dbReference>
<evidence type="ECO:0000313" key="13">
    <source>
        <dbReference type="RefSeq" id="XP_013407791.1"/>
    </source>
</evidence>
<gene>
    <name evidence="13 14" type="primary">LOC106171849</name>
</gene>
<dbReference type="GO" id="GO:0042981">
    <property type="term" value="P:regulation of apoptotic process"/>
    <property type="evidence" value="ECO:0007669"/>
    <property type="project" value="InterPro"/>
</dbReference>
<dbReference type="STRING" id="7574.A0A1S3JC77"/>
<feature type="region of interest" description="Disordered" evidence="8">
    <location>
        <begin position="442"/>
        <end position="466"/>
    </location>
</feature>
<feature type="domain" description="Caspase family p20" evidence="10">
    <location>
        <begin position="182"/>
        <end position="307"/>
    </location>
</feature>
<dbReference type="GO" id="GO:0004197">
    <property type="term" value="F:cysteine-type endopeptidase activity"/>
    <property type="evidence" value="ECO:0007669"/>
    <property type="project" value="InterPro"/>
</dbReference>
<protein>
    <submittedName>
        <fullName evidence="13 14">Caspase-9</fullName>
    </submittedName>
</protein>